<evidence type="ECO:0000259" key="1">
    <source>
        <dbReference type="PROSITE" id="PS51819"/>
    </source>
</evidence>
<sequence>MKPKQIWANLAVKDVARTREFYTAIGFTSNEGDSKSNELCSFKIGESGFVVNIFSYQHFKDVAKDATPNLTGNNEVMFTLWADSRAEADAWATEVSQAGGTLLTQPTAFGPGYYGFDFADPDGHRWNVFNM</sequence>
<dbReference type="Gene3D" id="3.10.180.10">
    <property type="entry name" value="2,3-Dihydroxybiphenyl 1,2-Dioxygenase, domain 1"/>
    <property type="match status" value="1"/>
</dbReference>
<dbReference type="PROSITE" id="PS51819">
    <property type="entry name" value="VOC"/>
    <property type="match status" value="1"/>
</dbReference>
<dbReference type="Proteomes" id="UP001597601">
    <property type="component" value="Unassembled WGS sequence"/>
</dbReference>
<reference evidence="3" key="1">
    <citation type="journal article" date="2019" name="Int. J. Syst. Evol. Microbiol.">
        <title>The Global Catalogue of Microorganisms (GCM) 10K type strain sequencing project: providing services to taxonomists for standard genome sequencing and annotation.</title>
        <authorList>
            <consortium name="The Broad Institute Genomics Platform"/>
            <consortium name="The Broad Institute Genome Sequencing Center for Infectious Disease"/>
            <person name="Wu L."/>
            <person name="Ma J."/>
        </authorList>
    </citation>
    <scope>NUCLEOTIDE SEQUENCE [LARGE SCALE GENOMIC DNA]</scope>
    <source>
        <strain evidence="3">KCTC 52232</strain>
    </source>
</reference>
<proteinExistence type="predicted"/>
<dbReference type="InterPro" id="IPR029068">
    <property type="entry name" value="Glyas_Bleomycin-R_OHBP_Dase"/>
</dbReference>
<organism evidence="2 3">
    <name type="scientific">Mucilaginibacter antarcticus</name>
    <dbReference type="NCBI Taxonomy" id="1855725"/>
    <lineage>
        <taxon>Bacteria</taxon>
        <taxon>Pseudomonadati</taxon>
        <taxon>Bacteroidota</taxon>
        <taxon>Sphingobacteriia</taxon>
        <taxon>Sphingobacteriales</taxon>
        <taxon>Sphingobacteriaceae</taxon>
        <taxon>Mucilaginibacter</taxon>
    </lineage>
</organism>
<comment type="caution">
    <text evidence="2">The sequence shown here is derived from an EMBL/GenBank/DDBJ whole genome shotgun (WGS) entry which is preliminary data.</text>
</comment>
<dbReference type="PANTHER" id="PTHR36503">
    <property type="entry name" value="BLR2520 PROTEIN"/>
    <property type="match status" value="1"/>
</dbReference>
<gene>
    <name evidence="2" type="ORF">ACFSYC_19545</name>
</gene>
<dbReference type="SUPFAM" id="SSF54593">
    <property type="entry name" value="Glyoxalase/Bleomycin resistance protein/Dihydroxybiphenyl dioxygenase"/>
    <property type="match status" value="1"/>
</dbReference>
<protein>
    <submittedName>
        <fullName evidence="2">VOC family protein</fullName>
    </submittedName>
</protein>
<name>A0ABW5XVB2_9SPHI</name>
<dbReference type="RefSeq" id="WP_377130552.1">
    <property type="nucleotide sequence ID" value="NZ_JBHUHN010000001.1"/>
</dbReference>
<dbReference type="InterPro" id="IPR037523">
    <property type="entry name" value="VOC_core"/>
</dbReference>
<evidence type="ECO:0000313" key="2">
    <source>
        <dbReference type="EMBL" id="MFD2866899.1"/>
    </source>
</evidence>
<evidence type="ECO:0000313" key="3">
    <source>
        <dbReference type="Proteomes" id="UP001597601"/>
    </source>
</evidence>
<dbReference type="PANTHER" id="PTHR36503:SF2">
    <property type="entry name" value="BLR2408 PROTEIN"/>
    <property type="match status" value="1"/>
</dbReference>
<dbReference type="EMBL" id="JBHUON010000044">
    <property type="protein sequence ID" value="MFD2866899.1"/>
    <property type="molecule type" value="Genomic_DNA"/>
</dbReference>
<accession>A0ABW5XVB2</accession>
<keyword evidence="3" id="KW-1185">Reference proteome</keyword>
<dbReference type="Pfam" id="PF00903">
    <property type="entry name" value="Glyoxalase"/>
    <property type="match status" value="1"/>
</dbReference>
<dbReference type="InterPro" id="IPR004360">
    <property type="entry name" value="Glyas_Fos-R_dOase_dom"/>
</dbReference>
<feature type="domain" description="VOC" evidence="1">
    <location>
        <begin position="4"/>
        <end position="131"/>
    </location>
</feature>